<name>A0A1I0TQZ8_9SPHI</name>
<dbReference type="AlphaFoldDB" id="A0A1I0TQZ8"/>
<dbReference type="RefSeq" id="WP_090985411.1">
    <property type="nucleotide sequence ID" value="NZ_CP031708.1"/>
</dbReference>
<evidence type="ECO:0000256" key="1">
    <source>
        <dbReference type="SAM" id="MobiDB-lite"/>
    </source>
</evidence>
<dbReference type="EMBL" id="FOJM01000013">
    <property type="protein sequence ID" value="SFA54142.1"/>
    <property type="molecule type" value="Genomic_DNA"/>
</dbReference>
<dbReference type="Proteomes" id="UP000198836">
    <property type="component" value="Unassembled WGS sequence"/>
</dbReference>
<feature type="signal peptide" evidence="2">
    <location>
        <begin position="1"/>
        <end position="19"/>
    </location>
</feature>
<evidence type="ECO:0000313" key="3">
    <source>
        <dbReference type="EMBL" id="SFA54142.1"/>
    </source>
</evidence>
<feature type="chain" id="PRO_5011600316" evidence="2">
    <location>
        <begin position="20"/>
        <end position="139"/>
    </location>
</feature>
<feature type="region of interest" description="Disordered" evidence="1">
    <location>
        <begin position="48"/>
        <end position="67"/>
    </location>
</feature>
<protein>
    <submittedName>
        <fullName evidence="3">Uncharacterized protein</fullName>
    </submittedName>
</protein>
<dbReference type="GeneID" id="96613699"/>
<gene>
    <name evidence="3" type="ORF">SAMN04488511_11333</name>
</gene>
<evidence type="ECO:0000256" key="2">
    <source>
        <dbReference type="SAM" id="SignalP"/>
    </source>
</evidence>
<organism evidence="3 4">
    <name type="scientific">Pedobacter suwonensis</name>
    <dbReference type="NCBI Taxonomy" id="332999"/>
    <lineage>
        <taxon>Bacteria</taxon>
        <taxon>Pseudomonadati</taxon>
        <taxon>Bacteroidota</taxon>
        <taxon>Sphingobacteriia</taxon>
        <taxon>Sphingobacteriales</taxon>
        <taxon>Sphingobacteriaceae</taxon>
        <taxon>Pedobacter</taxon>
    </lineage>
</organism>
<feature type="compositionally biased region" description="Low complexity" evidence="1">
    <location>
        <begin position="53"/>
        <end position="64"/>
    </location>
</feature>
<proteinExistence type="predicted"/>
<keyword evidence="4" id="KW-1185">Reference proteome</keyword>
<sequence>MKKKFLKLAGIGILTLALAANVQYAFNGYGLGANNFGFAAAARDFTNTGSGGSDDSNSNSSNSSAGVLTDEKVVDCVLPVGGGSSSSTGGSVTIVDGIPVGSVSNSTSTTNPNGYIKGKKTACEWAWAVCTSVECIPNK</sequence>
<evidence type="ECO:0000313" key="4">
    <source>
        <dbReference type="Proteomes" id="UP000198836"/>
    </source>
</evidence>
<reference evidence="4" key="1">
    <citation type="submission" date="2016-10" db="EMBL/GenBank/DDBJ databases">
        <authorList>
            <person name="Varghese N."/>
            <person name="Submissions S."/>
        </authorList>
    </citation>
    <scope>NUCLEOTIDE SEQUENCE [LARGE SCALE GENOMIC DNA]</scope>
    <source>
        <strain evidence="4">DSM 18130</strain>
    </source>
</reference>
<dbReference type="STRING" id="332999.SAMN04488511_11333"/>
<accession>A0A1I0TQZ8</accession>
<keyword evidence="2" id="KW-0732">Signal</keyword>